<dbReference type="EMBL" id="RWJN01000127">
    <property type="protein sequence ID" value="TCD66634.1"/>
    <property type="molecule type" value="Genomic_DNA"/>
</dbReference>
<evidence type="ECO:0008006" key="8">
    <source>
        <dbReference type="Google" id="ProtNLM"/>
    </source>
</evidence>
<dbReference type="InterPro" id="IPR006905">
    <property type="entry name" value="Flavin_halogenase"/>
</dbReference>
<feature type="compositionally biased region" description="Polar residues" evidence="5">
    <location>
        <begin position="150"/>
        <end position="166"/>
    </location>
</feature>
<feature type="region of interest" description="Disordered" evidence="5">
    <location>
        <begin position="147"/>
        <end position="166"/>
    </location>
</feature>
<comment type="similarity">
    <text evidence="1">Belongs to the flavin-dependent halogenase family.</text>
</comment>
<dbReference type="GO" id="GO:0004497">
    <property type="term" value="F:monooxygenase activity"/>
    <property type="evidence" value="ECO:0007669"/>
    <property type="project" value="UniProtKB-KW"/>
</dbReference>
<evidence type="ECO:0000313" key="7">
    <source>
        <dbReference type="Proteomes" id="UP000292702"/>
    </source>
</evidence>
<evidence type="ECO:0000313" key="6">
    <source>
        <dbReference type="EMBL" id="TCD66634.1"/>
    </source>
</evidence>
<dbReference type="GO" id="GO:0140907">
    <property type="term" value="F:flavin-dependent halogenase activity"/>
    <property type="evidence" value="ECO:0007669"/>
    <property type="project" value="UniProtKB-ARBA"/>
</dbReference>
<name>A0A4R0RV88_9APHY</name>
<organism evidence="6 7">
    <name type="scientific">Steccherinum ochraceum</name>
    <dbReference type="NCBI Taxonomy" id="92696"/>
    <lineage>
        <taxon>Eukaryota</taxon>
        <taxon>Fungi</taxon>
        <taxon>Dikarya</taxon>
        <taxon>Basidiomycota</taxon>
        <taxon>Agaricomycotina</taxon>
        <taxon>Agaricomycetes</taxon>
        <taxon>Polyporales</taxon>
        <taxon>Steccherinaceae</taxon>
        <taxon>Steccherinum</taxon>
    </lineage>
</organism>
<dbReference type="OrthoDB" id="3340390at2759"/>
<evidence type="ECO:0000256" key="3">
    <source>
        <dbReference type="ARBA" id="ARBA00023033"/>
    </source>
</evidence>
<dbReference type="Proteomes" id="UP000292702">
    <property type="component" value="Unassembled WGS sequence"/>
</dbReference>
<dbReference type="AlphaFoldDB" id="A0A4R0RV88"/>
<keyword evidence="2" id="KW-0560">Oxidoreductase</keyword>
<accession>A0A4R0RV88</accession>
<dbReference type="Pfam" id="PF04820">
    <property type="entry name" value="Trp_halogenase"/>
    <property type="match status" value="1"/>
</dbReference>
<dbReference type="InterPro" id="IPR050816">
    <property type="entry name" value="Flavin-dep_Halogenase_NPB"/>
</dbReference>
<keyword evidence="7" id="KW-1185">Reference proteome</keyword>
<dbReference type="Gene3D" id="3.50.50.60">
    <property type="entry name" value="FAD/NAD(P)-binding domain"/>
    <property type="match status" value="1"/>
</dbReference>
<evidence type="ECO:0000256" key="4">
    <source>
        <dbReference type="ARBA" id="ARBA00049364"/>
    </source>
</evidence>
<protein>
    <recommendedName>
        <fullName evidence="8">FAD-binding domain-containing protein</fullName>
    </recommendedName>
</protein>
<comment type="caution">
    <text evidence="6">The sequence shown here is derived from an EMBL/GenBank/DDBJ whole genome shotgun (WGS) entry which is preliminary data.</text>
</comment>
<dbReference type="PANTHER" id="PTHR43747:SF5">
    <property type="entry name" value="FAD-BINDING DOMAIN-CONTAINING PROTEIN"/>
    <property type="match status" value="1"/>
</dbReference>
<keyword evidence="3" id="KW-0503">Monooxygenase</keyword>
<comment type="catalytic activity">
    <reaction evidence="4">
        <text>melleolide F + FADH2 + chloride + O2 = 6'-chloromelleolide F + FAD + 2 H2O + H(+)</text>
        <dbReference type="Rhea" id="RHEA:67160"/>
        <dbReference type="ChEBI" id="CHEBI:15377"/>
        <dbReference type="ChEBI" id="CHEBI:15378"/>
        <dbReference type="ChEBI" id="CHEBI:15379"/>
        <dbReference type="ChEBI" id="CHEBI:17996"/>
        <dbReference type="ChEBI" id="CHEBI:57692"/>
        <dbReference type="ChEBI" id="CHEBI:58307"/>
        <dbReference type="ChEBI" id="CHEBI:167712"/>
        <dbReference type="ChEBI" id="CHEBI:167713"/>
    </reaction>
    <physiologicalReaction direction="left-to-right" evidence="4">
        <dbReference type="Rhea" id="RHEA:67161"/>
    </physiologicalReaction>
</comment>
<dbReference type="GO" id="GO:0044550">
    <property type="term" value="P:secondary metabolite biosynthetic process"/>
    <property type="evidence" value="ECO:0007669"/>
    <property type="project" value="UniProtKB-ARBA"/>
</dbReference>
<dbReference type="PANTHER" id="PTHR43747">
    <property type="entry name" value="FAD-BINDING PROTEIN"/>
    <property type="match status" value="1"/>
</dbReference>
<dbReference type="SUPFAM" id="SSF51905">
    <property type="entry name" value="FAD/NAD(P)-binding domain"/>
    <property type="match status" value="1"/>
</dbReference>
<sequence length="536" mass="58692">MVDSATVYTIPSHAQVLVVGGGPAGSYAATLLAKALPEEGYDIVVIEKDYFPRYHIGESLLPSVRQFLTLIDAEDLIASHGFTPKPGAAVKLKQDSMEGYTDFVAIDPKNCAWNVLRAEFDDLLLKNAARSGAQVYEGHAITDIQFEGDPQSSRPVSASWRSKSSGHSGTITFDWLIDASGRMGMMSTKYLRNRTYNSSLKNVAWWGYWTGAGRYKPGTKRENAIWIEALTGLSNHIRRAGAGSFRFTMERSLLEWYYPKKLPSRERKAAKPSKSLKDIYLNQMQSAPGVIELLEKATLVSEIKSASDYSYSATSYAGNHYRIAGDAGAFIDPFFSSGVHLAMSSGLSAACSVSGSIKGDCSEENAITYHNLKVGTAYTRFLFVVLGAYKQMRSQHIPILQDIDEKNFDHAFTLLRPIIQGSGDVGKELTETGVQDAVDFCSGLFLPTSPEMRAAVAERVDPKLIAPFEPIVLPKDIPAALGPRLDVDAVLVIQQINARKPILAMYDPVSQFGHEAFAGYVTRCSEGKLGLARVEQ</sequence>
<reference evidence="6 7" key="1">
    <citation type="submission" date="2018-11" db="EMBL/GenBank/DDBJ databases">
        <title>Genome assembly of Steccherinum ochraceum LE-BIN_3174, the white-rot fungus of the Steccherinaceae family (The Residual Polyporoid clade, Polyporales, Basidiomycota).</title>
        <authorList>
            <person name="Fedorova T.V."/>
            <person name="Glazunova O.A."/>
            <person name="Landesman E.O."/>
            <person name="Moiseenko K.V."/>
            <person name="Psurtseva N.V."/>
            <person name="Savinova O.S."/>
            <person name="Shakhova N.V."/>
            <person name="Tyazhelova T.V."/>
            <person name="Vasina D.V."/>
        </authorList>
    </citation>
    <scope>NUCLEOTIDE SEQUENCE [LARGE SCALE GENOMIC DNA]</scope>
    <source>
        <strain evidence="6 7">LE-BIN_3174</strain>
    </source>
</reference>
<evidence type="ECO:0000256" key="5">
    <source>
        <dbReference type="SAM" id="MobiDB-lite"/>
    </source>
</evidence>
<evidence type="ECO:0000256" key="1">
    <source>
        <dbReference type="ARBA" id="ARBA00005706"/>
    </source>
</evidence>
<gene>
    <name evidence="6" type="ORF">EIP91_001101</name>
</gene>
<evidence type="ECO:0000256" key="2">
    <source>
        <dbReference type="ARBA" id="ARBA00023002"/>
    </source>
</evidence>
<proteinExistence type="inferred from homology"/>
<dbReference type="InterPro" id="IPR036188">
    <property type="entry name" value="FAD/NAD-bd_sf"/>
</dbReference>